<dbReference type="Proteomes" id="UP000551758">
    <property type="component" value="Unassembled WGS sequence"/>
</dbReference>
<name>A0A7J7FI91_DICBM</name>
<reference evidence="2 3" key="1">
    <citation type="journal article" date="2020" name="Mol. Biol. Evol.">
        <title>Interspecific Gene Flow and the Evolution of Specialization in Black and White Rhinoceros.</title>
        <authorList>
            <person name="Moodley Y."/>
            <person name="Westbury M.V."/>
            <person name="Russo I.M."/>
            <person name="Gopalakrishnan S."/>
            <person name="Rakotoarivelo A."/>
            <person name="Olsen R.A."/>
            <person name="Prost S."/>
            <person name="Tunstall T."/>
            <person name="Ryder O.A."/>
            <person name="Dalen L."/>
            <person name="Bruford M.W."/>
        </authorList>
    </citation>
    <scope>NUCLEOTIDE SEQUENCE [LARGE SCALE GENOMIC DNA]</scope>
    <source>
        <strain evidence="2">SBR-YM</strain>
        <tissue evidence="2">Skin</tissue>
    </source>
</reference>
<dbReference type="PANTHER" id="PTHR14958">
    <property type="entry name" value="POTASSIUM CHANNEL TETRAMERISATION DOMAIN CONTAINING PROTEIN"/>
    <property type="match status" value="1"/>
</dbReference>
<dbReference type="GO" id="GO:0097602">
    <property type="term" value="F:cullin family protein binding"/>
    <property type="evidence" value="ECO:0007669"/>
    <property type="project" value="TreeGrafter"/>
</dbReference>
<feature type="region of interest" description="Disordered" evidence="1">
    <location>
        <begin position="84"/>
        <end position="107"/>
    </location>
</feature>
<comment type="caution">
    <text evidence="2">The sequence shown here is derived from an EMBL/GenBank/DDBJ whole genome shotgun (WGS) entry which is preliminary data.</text>
</comment>
<protein>
    <submittedName>
        <fullName evidence="2">Uncharacterized protein</fullName>
    </submittedName>
</protein>
<dbReference type="GO" id="GO:0031463">
    <property type="term" value="C:Cul3-RING ubiquitin ligase complex"/>
    <property type="evidence" value="ECO:0007669"/>
    <property type="project" value="TreeGrafter"/>
</dbReference>
<dbReference type="Gene3D" id="6.10.140.750">
    <property type="match status" value="1"/>
</dbReference>
<proteinExistence type="predicted"/>
<accession>A0A7J7FI91</accession>
<evidence type="ECO:0000313" key="2">
    <source>
        <dbReference type="EMBL" id="KAF5927773.1"/>
    </source>
</evidence>
<dbReference type="PANTHER" id="PTHR14958:SF12">
    <property type="entry name" value="BTB_POZ DOMAIN-CONTAINING PROTEIN KCTD5"/>
    <property type="match status" value="1"/>
</dbReference>
<dbReference type="EMBL" id="JACDTQ010000550">
    <property type="protein sequence ID" value="KAF5927773.1"/>
    <property type="molecule type" value="Genomic_DNA"/>
</dbReference>
<dbReference type="AlphaFoldDB" id="A0A7J7FI91"/>
<keyword evidence="3" id="KW-1185">Reference proteome</keyword>
<gene>
    <name evidence="2" type="ORF">HPG69_000679</name>
</gene>
<dbReference type="GO" id="GO:0043161">
    <property type="term" value="P:proteasome-mediated ubiquitin-dependent protein catabolic process"/>
    <property type="evidence" value="ECO:0007669"/>
    <property type="project" value="TreeGrafter"/>
</dbReference>
<organism evidence="2 3">
    <name type="scientific">Diceros bicornis minor</name>
    <name type="common">South-central black rhinoceros</name>
    <dbReference type="NCBI Taxonomy" id="77932"/>
    <lineage>
        <taxon>Eukaryota</taxon>
        <taxon>Metazoa</taxon>
        <taxon>Chordata</taxon>
        <taxon>Craniata</taxon>
        <taxon>Vertebrata</taxon>
        <taxon>Euteleostomi</taxon>
        <taxon>Mammalia</taxon>
        <taxon>Eutheria</taxon>
        <taxon>Laurasiatheria</taxon>
        <taxon>Perissodactyla</taxon>
        <taxon>Rhinocerotidae</taxon>
        <taxon>Diceros</taxon>
    </lineage>
</organism>
<evidence type="ECO:0000313" key="3">
    <source>
        <dbReference type="Proteomes" id="UP000551758"/>
    </source>
</evidence>
<dbReference type="GO" id="GO:0005737">
    <property type="term" value="C:cytoplasm"/>
    <property type="evidence" value="ECO:0007669"/>
    <property type="project" value="TreeGrafter"/>
</dbReference>
<sequence length="107" mass="11841">MQQVPILSTETYLGPVLNSLRHRKLVINKVLAEEGVLEEAEFYITSWIKVVKDKIRERDRKTSRVSVKHPYGVLQCREEALARPVSTTTDAGSLSGRPAPALPTAAG</sequence>
<evidence type="ECO:0000256" key="1">
    <source>
        <dbReference type="SAM" id="MobiDB-lite"/>
    </source>
</evidence>